<evidence type="ECO:0000313" key="3">
    <source>
        <dbReference type="Proteomes" id="UP000439903"/>
    </source>
</evidence>
<keyword evidence="1" id="KW-0472">Membrane</keyword>
<keyword evidence="1" id="KW-1133">Transmembrane helix</keyword>
<gene>
    <name evidence="2" type="ORF">F8M41_025390</name>
</gene>
<name>A0A8H4AA77_GIGMA</name>
<feature type="transmembrane region" description="Helical" evidence="1">
    <location>
        <begin position="59"/>
        <end position="77"/>
    </location>
</feature>
<dbReference type="OrthoDB" id="2477999at2759"/>
<dbReference type="AlphaFoldDB" id="A0A8H4AA77"/>
<protein>
    <submittedName>
        <fullName evidence="2">Uncharacterized protein</fullName>
    </submittedName>
</protein>
<evidence type="ECO:0000256" key="1">
    <source>
        <dbReference type="SAM" id="Phobius"/>
    </source>
</evidence>
<keyword evidence="1" id="KW-0812">Transmembrane</keyword>
<dbReference type="Proteomes" id="UP000439903">
    <property type="component" value="Unassembled WGS sequence"/>
</dbReference>
<keyword evidence="3" id="KW-1185">Reference proteome</keyword>
<comment type="caution">
    <text evidence="2">The sequence shown here is derived from an EMBL/GenBank/DDBJ whole genome shotgun (WGS) entry which is preliminary data.</text>
</comment>
<organism evidence="2 3">
    <name type="scientific">Gigaspora margarita</name>
    <dbReference type="NCBI Taxonomy" id="4874"/>
    <lineage>
        <taxon>Eukaryota</taxon>
        <taxon>Fungi</taxon>
        <taxon>Fungi incertae sedis</taxon>
        <taxon>Mucoromycota</taxon>
        <taxon>Glomeromycotina</taxon>
        <taxon>Glomeromycetes</taxon>
        <taxon>Diversisporales</taxon>
        <taxon>Gigasporaceae</taxon>
        <taxon>Gigaspora</taxon>
    </lineage>
</organism>
<accession>A0A8H4AA77</accession>
<dbReference type="EMBL" id="WTPW01000904">
    <property type="protein sequence ID" value="KAF0470322.1"/>
    <property type="molecule type" value="Genomic_DNA"/>
</dbReference>
<reference evidence="2 3" key="1">
    <citation type="journal article" date="2019" name="Environ. Microbiol.">
        <title>At the nexus of three kingdoms: the genome of the mycorrhizal fungus Gigaspora margarita provides insights into plant, endobacterial and fungal interactions.</title>
        <authorList>
            <person name="Venice F."/>
            <person name="Ghignone S."/>
            <person name="Salvioli di Fossalunga A."/>
            <person name="Amselem J."/>
            <person name="Novero M."/>
            <person name="Xianan X."/>
            <person name="Sedzielewska Toro K."/>
            <person name="Morin E."/>
            <person name="Lipzen A."/>
            <person name="Grigoriev I.V."/>
            <person name="Henrissat B."/>
            <person name="Martin F.M."/>
            <person name="Bonfante P."/>
        </authorList>
    </citation>
    <scope>NUCLEOTIDE SEQUENCE [LARGE SCALE GENOMIC DNA]</scope>
    <source>
        <strain evidence="2 3">BEG34</strain>
    </source>
</reference>
<sequence length="133" mass="15424">MDNNNQGMEREKMVTQEADENTFASVQRYCFRIIFIISTGTFIAYGFFLASHSSTSEKIIIAFLTGLIGKILLRRVFTTNTRTDRTSSLDYILSSQEARKRINEMFAFEAHNYSHEFILKDVNKHLPLNSRQN</sequence>
<proteinExistence type="predicted"/>
<evidence type="ECO:0000313" key="2">
    <source>
        <dbReference type="EMBL" id="KAF0470322.1"/>
    </source>
</evidence>
<feature type="transmembrane region" description="Helical" evidence="1">
    <location>
        <begin position="29"/>
        <end position="47"/>
    </location>
</feature>